<gene>
    <name evidence="4" type="ORF">QBC40DRAFT_290639</name>
</gene>
<keyword evidence="5" id="KW-1185">Reference proteome</keyword>
<dbReference type="GO" id="GO:0052717">
    <property type="term" value="F:tRNA-specific adenosine-34 deaminase activity"/>
    <property type="evidence" value="ECO:0007669"/>
    <property type="project" value="TreeGrafter"/>
</dbReference>
<dbReference type="GO" id="GO:0005634">
    <property type="term" value="C:nucleus"/>
    <property type="evidence" value="ECO:0007669"/>
    <property type="project" value="TreeGrafter"/>
</dbReference>
<sequence length="416" mass="46784">MMDEEENSIHRILDAQDPVVKELVRGEVEHGVLIPLKTTLELRDDYVTARVLITRTPLKTANPAIMMLRELLSEEVVKCFPHLRRCAKPCDLPAHLKAQFMNESQQSRQIHTGKSNWIYIIAGPESMLNVEGVRQELVKLDGMEGEEVFIRSIPVPMVAPASQVQAAMWSQQFWPAVYRKNNPLGPHPSMIARSTDEISDDAAIWMSLAHQVAHQSEAEGFGEAMGSCVIQREEDKTTIVALAGDARWCQRGKCGPDGNPMAHCVMRAISMVAQKLVRCENKQTQINLAPILEYECFQDRPMLEDERRVFELEHPSPDGYLCHGLEMYLTHEPCVMCSMAILHSRMGKVVFRHRMPLTGGLSAEDRGCSHPSLGGADGGRGLGLFWRRELNWSLIAWEWESGGCMRPLEVDKAIHA</sequence>
<dbReference type="Gene3D" id="3.40.140.10">
    <property type="entry name" value="Cytidine Deaminase, domain 2"/>
    <property type="match status" value="1"/>
</dbReference>
<evidence type="ECO:0000256" key="2">
    <source>
        <dbReference type="ARBA" id="ARBA00038160"/>
    </source>
</evidence>
<name>A0AAN7APE2_9PEZI</name>
<dbReference type="GO" id="GO:0005737">
    <property type="term" value="C:cytoplasm"/>
    <property type="evidence" value="ECO:0007669"/>
    <property type="project" value="TreeGrafter"/>
</dbReference>
<organism evidence="4 5">
    <name type="scientific">Triangularia verruculosa</name>
    <dbReference type="NCBI Taxonomy" id="2587418"/>
    <lineage>
        <taxon>Eukaryota</taxon>
        <taxon>Fungi</taxon>
        <taxon>Dikarya</taxon>
        <taxon>Ascomycota</taxon>
        <taxon>Pezizomycotina</taxon>
        <taxon>Sordariomycetes</taxon>
        <taxon>Sordariomycetidae</taxon>
        <taxon>Sordariales</taxon>
        <taxon>Podosporaceae</taxon>
        <taxon>Triangularia</taxon>
    </lineage>
</organism>
<dbReference type="GO" id="GO:0008033">
    <property type="term" value="P:tRNA processing"/>
    <property type="evidence" value="ECO:0007669"/>
    <property type="project" value="UniProtKB-KW"/>
</dbReference>
<dbReference type="PANTHER" id="PTHR11079">
    <property type="entry name" value="CYTOSINE DEAMINASE FAMILY MEMBER"/>
    <property type="match status" value="1"/>
</dbReference>
<dbReference type="Pfam" id="PF00383">
    <property type="entry name" value="dCMP_cyt_deam_1"/>
    <property type="match status" value="1"/>
</dbReference>
<evidence type="ECO:0000256" key="1">
    <source>
        <dbReference type="ARBA" id="ARBA00022694"/>
    </source>
</evidence>
<reference evidence="4" key="2">
    <citation type="submission" date="2023-05" db="EMBL/GenBank/DDBJ databases">
        <authorList>
            <consortium name="Lawrence Berkeley National Laboratory"/>
            <person name="Steindorff A."/>
            <person name="Hensen N."/>
            <person name="Bonometti L."/>
            <person name="Westerberg I."/>
            <person name="Brannstrom I.O."/>
            <person name="Guillou S."/>
            <person name="Cros-Aarteil S."/>
            <person name="Calhoun S."/>
            <person name="Haridas S."/>
            <person name="Kuo A."/>
            <person name="Mondo S."/>
            <person name="Pangilinan J."/>
            <person name="Riley R."/>
            <person name="Labutti K."/>
            <person name="Andreopoulos B."/>
            <person name="Lipzen A."/>
            <person name="Chen C."/>
            <person name="Yanf M."/>
            <person name="Daum C."/>
            <person name="Ng V."/>
            <person name="Clum A."/>
            <person name="Ohm R."/>
            <person name="Martin F."/>
            <person name="Silar P."/>
            <person name="Natvig D."/>
            <person name="Lalanne C."/>
            <person name="Gautier V."/>
            <person name="Ament-Velasquez S.L."/>
            <person name="Kruys A."/>
            <person name="Hutchinson M.I."/>
            <person name="Powell A.J."/>
            <person name="Barry K."/>
            <person name="Miller A.N."/>
            <person name="Grigoriev I.V."/>
            <person name="Debuchy R."/>
            <person name="Gladieux P."/>
            <person name="Thoren M.H."/>
            <person name="Johannesson H."/>
        </authorList>
    </citation>
    <scope>NUCLEOTIDE SEQUENCE</scope>
    <source>
        <strain evidence="4">CBS 315.58</strain>
    </source>
</reference>
<dbReference type="SUPFAM" id="SSF53927">
    <property type="entry name" value="Cytidine deaminase-like"/>
    <property type="match status" value="1"/>
</dbReference>
<feature type="domain" description="CMP/dCMP-type deaminase" evidence="3">
    <location>
        <begin position="200"/>
        <end position="364"/>
    </location>
</feature>
<dbReference type="InterPro" id="IPR002125">
    <property type="entry name" value="CMP_dCMP_dom"/>
</dbReference>
<dbReference type="AlphaFoldDB" id="A0AAN7APE2"/>
<proteinExistence type="inferred from homology"/>
<dbReference type="EMBL" id="MU864056">
    <property type="protein sequence ID" value="KAK4194513.1"/>
    <property type="molecule type" value="Genomic_DNA"/>
</dbReference>
<evidence type="ECO:0000259" key="3">
    <source>
        <dbReference type="PROSITE" id="PS51747"/>
    </source>
</evidence>
<protein>
    <submittedName>
        <fullName evidence="4">Cytidine deaminase-like protein</fullName>
    </submittedName>
</protein>
<dbReference type="Proteomes" id="UP001303160">
    <property type="component" value="Unassembled WGS sequence"/>
</dbReference>
<reference evidence="4" key="1">
    <citation type="journal article" date="2023" name="Mol. Phylogenet. Evol.">
        <title>Genome-scale phylogeny and comparative genomics of the fungal order Sordariales.</title>
        <authorList>
            <person name="Hensen N."/>
            <person name="Bonometti L."/>
            <person name="Westerberg I."/>
            <person name="Brannstrom I.O."/>
            <person name="Guillou S."/>
            <person name="Cros-Aarteil S."/>
            <person name="Calhoun S."/>
            <person name="Haridas S."/>
            <person name="Kuo A."/>
            <person name="Mondo S."/>
            <person name="Pangilinan J."/>
            <person name="Riley R."/>
            <person name="LaButti K."/>
            <person name="Andreopoulos B."/>
            <person name="Lipzen A."/>
            <person name="Chen C."/>
            <person name="Yan M."/>
            <person name="Daum C."/>
            <person name="Ng V."/>
            <person name="Clum A."/>
            <person name="Steindorff A."/>
            <person name="Ohm R.A."/>
            <person name="Martin F."/>
            <person name="Silar P."/>
            <person name="Natvig D.O."/>
            <person name="Lalanne C."/>
            <person name="Gautier V."/>
            <person name="Ament-Velasquez S.L."/>
            <person name="Kruys A."/>
            <person name="Hutchinson M.I."/>
            <person name="Powell A.J."/>
            <person name="Barry K."/>
            <person name="Miller A.N."/>
            <person name="Grigoriev I.V."/>
            <person name="Debuchy R."/>
            <person name="Gladieux P."/>
            <person name="Hiltunen Thoren M."/>
            <person name="Johannesson H."/>
        </authorList>
    </citation>
    <scope>NUCLEOTIDE SEQUENCE</scope>
    <source>
        <strain evidence="4">CBS 315.58</strain>
    </source>
</reference>
<dbReference type="PROSITE" id="PS51747">
    <property type="entry name" value="CYT_DCMP_DEAMINASES_2"/>
    <property type="match status" value="1"/>
</dbReference>
<comment type="caution">
    <text evidence="4">The sequence shown here is derived from an EMBL/GenBank/DDBJ whole genome shotgun (WGS) entry which is preliminary data.</text>
</comment>
<dbReference type="InterPro" id="IPR016193">
    <property type="entry name" value="Cytidine_deaminase-like"/>
</dbReference>
<evidence type="ECO:0000313" key="5">
    <source>
        <dbReference type="Proteomes" id="UP001303160"/>
    </source>
</evidence>
<accession>A0AAN7APE2</accession>
<dbReference type="PANTHER" id="PTHR11079:SF156">
    <property type="entry name" value="INACTIVE TRNA-SPECIFIC ADENOSINE DEAMINASE-LIKE PROTEIN 3-RELATED"/>
    <property type="match status" value="1"/>
</dbReference>
<evidence type="ECO:0000313" key="4">
    <source>
        <dbReference type="EMBL" id="KAK4194513.1"/>
    </source>
</evidence>
<keyword evidence="1" id="KW-0819">tRNA processing</keyword>
<comment type="similarity">
    <text evidence="2">Belongs to the cytidine and deoxycytidylate deaminase family. ADAT3 subfamily.</text>
</comment>
<dbReference type="CDD" id="cd01285">
    <property type="entry name" value="nucleoside_deaminase"/>
    <property type="match status" value="1"/>
</dbReference>